<accession>A0A177MB60</accession>
<reference evidence="1 2" key="1">
    <citation type="submission" date="2016-03" db="EMBL/GenBank/DDBJ databases">
        <authorList>
            <person name="Ploux O."/>
        </authorList>
    </citation>
    <scope>NUCLEOTIDE SEQUENCE [LARGE SCALE GENOMIC DNA]</scope>
    <source>
        <strain evidence="1 2">R-45371</strain>
    </source>
</reference>
<dbReference type="Proteomes" id="UP000077763">
    <property type="component" value="Unassembled WGS sequence"/>
</dbReference>
<protein>
    <submittedName>
        <fullName evidence="1">Uncharacterized protein</fullName>
    </submittedName>
</protein>
<dbReference type="EMBL" id="LUUH01000060">
    <property type="protein sequence ID" value="OAI02987.1"/>
    <property type="molecule type" value="Genomic_DNA"/>
</dbReference>
<dbReference type="NCBIfam" id="NF040519">
    <property type="entry name" value="Sbal_3080_fam"/>
    <property type="match status" value="1"/>
</dbReference>
<gene>
    <name evidence="1" type="ORF">A1353_15135</name>
</gene>
<evidence type="ECO:0000313" key="1">
    <source>
        <dbReference type="EMBL" id="OAI02987.1"/>
    </source>
</evidence>
<comment type="caution">
    <text evidence="1">The sequence shown here is derived from an EMBL/GenBank/DDBJ whole genome shotgun (WGS) entry which is preliminary data.</text>
</comment>
<name>A0A177MB60_METMH</name>
<dbReference type="AlphaFoldDB" id="A0A177MB60"/>
<proteinExistence type="predicted"/>
<organism evidence="1 2">
    <name type="scientific">Methylomonas methanica</name>
    <dbReference type="NCBI Taxonomy" id="421"/>
    <lineage>
        <taxon>Bacteria</taxon>
        <taxon>Pseudomonadati</taxon>
        <taxon>Pseudomonadota</taxon>
        <taxon>Gammaproteobacteria</taxon>
        <taxon>Methylococcales</taxon>
        <taxon>Methylococcaceae</taxon>
        <taxon>Methylomonas</taxon>
    </lineage>
</organism>
<sequence length="105" mass="11578">MIVSDFLEIVRSGIDKHGIATEVFDSKASASCGVVLTYTALQKWDFVTFLSHAELWLRDQNGKQIGYAEYHLTGGGGFDFSKWASTESKMNPVIDQLLAGYGLVK</sequence>
<evidence type="ECO:0000313" key="2">
    <source>
        <dbReference type="Proteomes" id="UP000077763"/>
    </source>
</evidence>